<feature type="transmembrane region" description="Helical" evidence="10">
    <location>
        <begin position="140"/>
        <end position="157"/>
    </location>
</feature>
<sequence length="978" mass="108200">MLHLPKIHNVYFLASIATVGGMLFGFDISSMSAIIGTSQYIEYFNNPQGVVQGGIGSALAGGSVIGAIMAGPVSNKYGRRDSLFFACFWWLLGTALQTSCNGIGMLIAGRFINGICVGITSSQAPVYLAEIAKKESRGSIIVIQQWAIEWGIFLMYFVGYGCSFIKSTPTASFRTAWAIQFVPCVILMIGIPFLPRSPRWLAKVGREQEAIAILADIQAGGDISDPLVIAEWEEITTILAAEREGQKGWRRFFKNGMWKRTLAGTSVQAWQQLSGANVMTYYVVYIFEMASLTGNIGLVSSGIQYAIFIIGTAATFFFIDKTGRRPLLIYGALGMGICMFVVGGILGSYGTYLPNGLDGNLSVRIQVSGPPAYTVIAFCYILVLLYSLTLAPIAWVYAAEIWSLETRATGMALASIANWLFNFAIGLFIPSAFQTISWKLFIIFGVLCFTAAIQAFFTYPETAGKSLEEIELLFAYGGPKPWKTRPGDSLLDDRVRDVRDHGDAKNGTGIGGVQEEMVEYGGGEGKNGSPIVRINPTELHISDPEFYDTIYTTDRRDKLPLHSSLPTVPSSGQSTIDHFLHRKRRAALNPFFSKPNIQKFVPFIQSRVDILVNRINNEYKGTTKVLNLGDVFSCYTTDVVMECSFGTNYGFCERERFTSDFMVAVAGLLNVMHWTESFPSLAWIMNLMIALPHGVLKKIAPGKWRPILDWLEDLRVELRAVMYGTKQKDDTSRSTIFHEIMKSDLPPEEKTEHRLHEEAQVVVGAGVETTKWTLTVAMFHLIDKPELLSKLRAEILTVFPDSSSPPSLATLEKLPYLTAVGQEAIRLSMGPVQHLPRLAHKPLPYTDPTTGRTYIIPAGTPLSCATPIIHHNESIFPSSHSFIPERWLPDAITGLPPKVRIPSGEEKPLSKYLVSFSKGSRQCLGMNLAYAELYIALASFVRKCEFELWETSHEAVELWAEYLITVPKPGTGVRVKVF</sequence>
<dbReference type="OrthoDB" id="4142200at2759"/>
<dbReference type="InterPro" id="IPR005828">
    <property type="entry name" value="MFS_sugar_transport-like"/>
</dbReference>
<dbReference type="GO" id="GO:0020037">
    <property type="term" value="F:heme binding"/>
    <property type="evidence" value="ECO:0007669"/>
    <property type="project" value="InterPro"/>
</dbReference>
<feature type="domain" description="Major facilitator superfamily (MFS) profile" evidence="11">
    <location>
        <begin position="13"/>
        <end position="463"/>
    </location>
</feature>
<evidence type="ECO:0000259" key="11">
    <source>
        <dbReference type="PROSITE" id="PS50850"/>
    </source>
</evidence>
<dbReference type="GO" id="GO:0016020">
    <property type="term" value="C:membrane"/>
    <property type="evidence" value="ECO:0007669"/>
    <property type="project" value="UniProtKB-SubCell"/>
</dbReference>
<keyword evidence="9 10" id="KW-0472">Membrane</keyword>
<evidence type="ECO:0000256" key="10">
    <source>
        <dbReference type="SAM" id="Phobius"/>
    </source>
</evidence>
<feature type="transmembrane region" description="Helical" evidence="10">
    <location>
        <begin position="372"/>
        <end position="398"/>
    </location>
</feature>
<keyword evidence="7" id="KW-0408">Iron</keyword>
<comment type="caution">
    <text evidence="12">The sequence shown here is derived from an EMBL/GenBank/DDBJ whole genome shotgun (WGS) entry which is preliminary data.</text>
</comment>
<dbReference type="GO" id="GO:0005506">
    <property type="term" value="F:iron ion binding"/>
    <property type="evidence" value="ECO:0007669"/>
    <property type="project" value="InterPro"/>
</dbReference>
<comment type="subcellular location">
    <subcellularLocation>
        <location evidence="1">Membrane</location>
        <topology evidence="1">Multi-pass membrane protein</topology>
    </subcellularLocation>
</comment>
<dbReference type="Proteomes" id="UP000326757">
    <property type="component" value="Unassembled WGS sequence"/>
</dbReference>
<feature type="transmembrane region" description="Helical" evidence="10">
    <location>
        <begin position="12"/>
        <end position="37"/>
    </location>
</feature>
<protein>
    <recommendedName>
        <fullName evidence="11">Major facilitator superfamily (MFS) profile domain-containing protein</fullName>
    </recommendedName>
</protein>
<dbReference type="SUPFAM" id="SSF103473">
    <property type="entry name" value="MFS general substrate transporter"/>
    <property type="match status" value="1"/>
</dbReference>
<gene>
    <name evidence="12" type="ORF">EYC80_003184</name>
</gene>
<evidence type="ECO:0000313" key="12">
    <source>
        <dbReference type="EMBL" id="KAB8301303.1"/>
    </source>
</evidence>
<dbReference type="GO" id="GO:0004497">
    <property type="term" value="F:monooxygenase activity"/>
    <property type="evidence" value="ECO:0007669"/>
    <property type="project" value="InterPro"/>
</dbReference>
<feature type="transmembrane region" description="Helical" evidence="10">
    <location>
        <begin position="177"/>
        <end position="194"/>
    </location>
</feature>
<feature type="transmembrane region" description="Helical" evidence="10">
    <location>
        <begin position="327"/>
        <end position="352"/>
    </location>
</feature>
<dbReference type="InterPro" id="IPR036259">
    <property type="entry name" value="MFS_trans_sf"/>
</dbReference>
<evidence type="ECO:0000256" key="7">
    <source>
        <dbReference type="ARBA" id="ARBA00023004"/>
    </source>
</evidence>
<evidence type="ECO:0000256" key="4">
    <source>
        <dbReference type="ARBA" id="ARBA00022692"/>
    </source>
</evidence>
<feature type="transmembrane region" description="Helical" evidence="10">
    <location>
        <begin position="111"/>
        <end position="128"/>
    </location>
</feature>
<dbReference type="PRINTS" id="PR00171">
    <property type="entry name" value="SUGRTRNSPORT"/>
</dbReference>
<dbReference type="InterPro" id="IPR017972">
    <property type="entry name" value="Cyt_P450_CS"/>
</dbReference>
<name>A0A5N6KCY3_MONLA</name>
<dbReference type="PROSITE" id="PS00086">
    <property type="entry name" value="CYTOCHROME_P450"/>
    <property type="match status" value="1"/>
</dbReference>
<dbReference type="PANTHER" id="PTHR48022">
    <property type="entry name" value="PLASTIDIC GLUCOSE TRANSPORTER 4"/>
    <property type="match status" value="1"/>
</dbReference>
<feature type="transmembrane region" description="Helical" evidence="10">
    <location>
        <begin position="49"/>
        <end position="71"/>
    </location>
</feature>
<dbReference type="InterPro" id="IPR020846">
    <property type="entry name" value="MFS_dom"/>
</dbReference>
<dbReference type="FunFam" id="1.20.1250.20:FF:000026">
    <property type="entry name" value="MFS quinate transporter QutD"/>
    <property type="match status" value="1"/>
</dbReference>
<dbReference type="GO" id="GO:0005351">
    <property type="term" value="F:carbohydrate:proton symporter activity"/>
    <property type="evidence" value="ECO:0007669"/>
    <property type="project" value="TreeGrafter"/>
</dbReference>
<evidence type="ECO:0000256" key="6">
    <source>
        <dbReference type="ARBA" id="ARBA00022989"/>
    </source>
</evidence>
<keyword evidence="5" id="KW-0479">Metal-binding</keyword>
<dbReference type="CDD" id="cd17356">
    <property type="entry name" value="MFS_HXT"/>
    <property type="match status" value="1"/>
</dbReference>
<evidence type="ECO:0000256" key="2">
    <source>
        <dbReference type="ARBA" id="ARBA00010992"/>
    </source>
</evidence>
<evidence type="ECO:0000256" key="8">
    <source>
        <dbReference type="ARBA" id="ARBA00023026"/>
    </source>
</evidence>
<dbReference type="PANTHER" id="PTHR48022:SF47">
    <property type="entry name" value="MAJOR FACILITATOR SUPERFAMILY (MFS) PROFILE DOMAIN-CONTAINING PROTEIN"/>
    <property type="match status" value="1"/>
</dbReference>
<dbReference type="CDD" id="cd11062">
    <property type="entry name" value="CYP58-like"/>
    <property type="match status" value="1"/>
</dbReference>
<dbReference type="NCBIfam" id="TIGR00879">
    <property type="entry name" value="SP"/>
    <property type="match status" value="1"/>
</dbReference>
<dbReference type="InterPro" id="IPR050360">
    <property type="entry name" value="MFS_Sugar_Transporters"/>
</dbReference>
<feature type="transmembrane region" description="Helical" evidence="10">
    <location>
        <begin position="410"/>
        <end position="430"/>
    </location>
</feature>
<evidence type="ECO:0000256" key="9">
    <source>
        <dbReference type="ARBA" id="ARBA00023136"/>
    </source>
</evidence>
<keyword evidence="6 10" id="KW-1133">Transmembrane helix</keyword>
<reference evidence="12 13" key="1">
    <citation type="submission" date="2019-06" db="EMBL/GenBank/DDBJ databases">
        <title>Genome Sequence of the Brown Rot Fungal Pathogen Monilinia laxa.</title>
        <authorList>
            <person name="De Miccolis Angelini R.M."/>
            <person name="Landi L."/>
            <person name="Abate D."/>
            <person name="Pollastro S."/>
            <person name="Romanazzi G."/>
            <person name="Faretra F."/>
        </authorList>
    </citation>
    <scope>NUCLEOTIDE SEQUENCE [LARGE SCALE GENOMIC DNA]</scope>
    <source>
        <strain evidence="12 13">Mlax316</strain>
    </source>
</reference>
<dbReference type="PROSITE" id="PS00217">
    <property type="entry name" value="SUGAR_TRANSPORT_2"/>
    <property type="match status" value="1"/>
</dbReference>
<dbReference type="InterPro" id="IPR036396">
    <property type="entry name" value="Cyt_P450_sf"/>
</dbReference>
<evidence type="ECO:0000256" key="3">
    <source>
        <dbReference type="ARBA" id="ARBA00022448"/>
    </source>
</evidence>
<proteinExistence type="inferred from homology"/>
<dbReference type="PROSITE" id="PS50850">
    <property type="entry name" value="MFS"/>
    <property type="match status" value="1"/>
</dbReference>
<keyword evidence="4 10" id="KW-0812">Transmembrane</keyword>
<dbReference type="EMBL" id="VIGI01000004">
    <property type="protein sequence ID" value="KAB8301303.1"/>
    <property type="molecule type" value="Genomic_DNA"/>
</dbReference>
<dbReference type="Pfam" id="PF00083">
    <property type="entry name" value="Sugar_tr"/>
    <property type="match status" value="1"/>
</dbReference>
<feature type="transmembrane region" description="Helical" evidence="10">
    <location>
        <begin position="83"/>
        <end position="105"/>
    </location>
</feature>
<accession>A0A5N6KCY3</accession>
<feature type="transmembrane region" description="Helical" evidence="10">
    <location>
        <begin position="436"/>
        <end position="457"/>
    </location>
</feature>
<dbReference type="InterPro" id="IPR005829">
    <property type="entry name" value="Sugar_transporter_CS"/>
</dbReference>
<organism evidence="12 13">
    <name type="scientific">Monilinia laxa</name>
    <name type="common">Brown rot fungus</name>
    <name type="synonym">Sclerotinia laxa</name>
    <dbReference type="NCBI Taxonomy" id="61186"/>
    <lineage>
        <taxon>Eukaryota</taxon>
        <taxon>Fungi</taxon>
        <taxon>Dikarya</taxon>
        <taxon>Ascomycota</taxon>
        <taxon>Pezizomycotina</taxon>
        <taxon>Leotiomycetes</taxon>
        <taxon>Helotiales</taxon>
        <taxon>Sclerotiniaceae</taxon>
        <taxon>Monilinia</taxon>
    </lineage>
</organism>
<dbReference type="InterPro" id="IPR003663">
    <property type="entry name" value="Sugar/inositol_transpt"/>
</dbReference>
<dbReference type="Gene3D" id="1.10.630.10">
    <property type="entry name" value="Cytochrome P450"/>
    <property type="match status" value="1"/>
</dbReference>
<dbReference type="SUPFAM" id="SSF48264">
    <property type="entry name" value="Cytochrome P450"/>
    <property type="match status" value="1"/>
</dbReference>
<comment type="similarity">
    <text evidence="2">Belongs to the major facilitator superfamily. Sugar transporter (TC 2.A.1.1) family.</text>
</comment>
<dbReference type="InterPro" id="IPR001128">
    <property type="entry name" value="Cyt_P450"/>
</dbReference>
<dbReference type="AlphaFoldDB" id="A0A5N6KCY3"/>
<keyword evidence="3" id="KW-0813">Transport</keyword>
<keyword evidence="13" id="KW-1185">Reference proteome</keyword>
<dbReference type="Gene3D" id="1.20.1250.20">
    <property type="entry name" value="MFS general substrate transporter like domains"/>
    <property type="match status" value="1"/>
</dbReference>
<dbReference type="GO" id="GO:0016705">
    <property type="term" value="F:oxidoreductase activity, acting on paired donors, with incorporation or reduction of molecular oxygen"/>
    <property type="evidence" value="ECO:0007669"/>
    <property type="project" value="InterPro"/>
</dbReference>
<evidence type="ECO:0000256" key="5">
    <source>
        <dbReference type="ARBA" id="ARBA00022723"/>
    </source>
</evidence>
<evidence type="ECO:0000313" key="13">
    <source>
        <dbReference type="Proteomes" id="UP000326757"/>
    </source>
</evidence>
<dbReference type="Pfam" id="PF00067">
    <property type="entry name" value="p450"/>
    <property type="match status" value="1"/>
</dbReference>
<keyword evidence="8" id="KW-0843">Virulence</keyword>
<feature type="transmembrane region" description="Helical" evidence="10">
    <location>
        <begin position="302"/>
        <end position="320"/>
    </location>
</feature>
<evidence type="ECO:0000256" key="1">
    <source>
        <dbReference type="ARBA" id="ARBA00004141"/>
    </source>
</evidence>